<keyword evidence="3 5" id="KW-1133">Transmembrane helix</keyword>
<reference evidence="7 8" key="1">
    <citation type="submission" date="2021-06" db="EMBL/GenBank/DDBJ databases">
        <title>Bacillus sp. RD4P76, an endophyte from a halophyte.</title>
        <authorList>
            <person name="Sun J.-Q."/>
        </authorList>
    </citation>
    <scope>NUCLEOTIDE SEQUENCE [LARGE SCALE GENOMIC DNA]</scope>
    <source>
        <strain evidence="7 8">JCM 17098</strain>
    </source>
</reference>
<evidence type="ECO:0000259" key="6">
    <source>
        <dbReference type="Pfam" id="PF04932"/>
    </source>
</evidence>
<feature type="transmembrane region" description="Helical" evidence="5">
    <location>
        <begin position="202"/>
        <end position="218"/>
    </location>
</feature>
<feature type="transmembrane region" description="Helical" evidence="5">
    <location>
        <begin position="55"/>
        <end position="73"/>
    </location>
</feature>
<feature type="transmembrane region" description="Helical" evidence="5">
    <location>
        <begin position="85"/>
        <end position="102"/>
    </location>
</feature>
<sequence>MAWFTFVVLSLFFIFSSYEKGLYFHKDFYGFQIIIFTLFITLFIRFLLHKGMEKLTLISVAAFLPVVYLISTFYAASPQGAWDSFLRWVTYIAFFFLLYWSVEKRKIQRLLPIVFVVAGGWIALYMLLENFGFVNFHQAVVQGRFSGFFQYPNTFGMMMAAFFVFSLSMLMHSDIKRGAIIFYSSPLVLFFLSFFASYSRTMYIIFPVIWLMGLFLFKGINQIKYIVVSVVTCLISLIVYSVIQIGDPSANNDYLGLLVVIIASALATLIIYLFHQYSKNKLELFIDSIPSNKKKYSQYIIVVVTFVVAILGVLDIANKGLVFQALPDGIQERIVSIGESTTSRERFIFYEDALNVSKDSPVFGHGGEAWSTIYRGYQQLPYQSNKIHNEYLEWLLDIGWLGLIVKCGIFLYLYFLIAHGCLKSENKTIPIAVLLSSSVIFSHSFFDFNLSYGTVWFFVFWLITMGIRSIEFDYTFTILTKIRTYLLTLFLILVLVAGVFSFRFMTAENHYQQATDSSGLAEIMRHSEKAVNFNPYNVNYLFNLADNYSQMIQHESGYLAKTEEVLQNLVNVEPKNSNVISRVGIRYDRLGLNEQAFNHYYDAIEFDKYDDQSYTRAIINAVYLANSEVMSDSWYTKSIEVYDRYQSTVREFEENPIGSDHNSREFSFNSEVYEYVGEAYFKMGNVSDLKELLANIQAEDSLKEEEAKITALIMLYYEVNGEGEENGEPVESGETYILGNIESEDTDFQNQVLDELSNYRNKFE</sequence>
<name>A0ABS6JYP6_9BACI</name>
<dbReference type="GO" id="GO:0016874">
    <property type="term" value="F:ligase activity"/>
    <property type="evidence" value="ECO:0007669"/>
    <property type="project" value="UniProtKB-KW"/>
</dbReference>
<evidence type="ECO:0000256" key="4">
    <source>
        <dbReference type="ARBA" id="ARBA00023136"/>
    </source>
</evidence>
<feature type="transmembrane region" description="Helical" evidence="5">
    <location>
        <begin position="109"/>
        <end position="128"/>
    </location>
</feature>
<comment type="subcellular location">
    <subcellularLocation>
        <location evidence="1">Membrane</location>
        <topology evidence="1">Multi-pass membrane protein</topology>
    </subcellularLocation>
</comment>
<evidence type="ECO:0000313" key="7">
    <source>
        <dbReference type="EMBL" id="MBU9723520.1"/>
    </source>
</evidence>
<feature type="domain" description="O-antigen ligase-related" evidence="6">
    <location>
        <begin position="265"/>
        <end position="405"/>
    </location>
</feature>
<keyword evidence="4 5" id="KW-0472">Membrane</keyword>
<evidence type="ECO:0000256" key="2">
    <source>
        <dbReference type="ARBA" id="ARBA00022692"/>
    </source>
</evidence>
<dbReference type="Gene3D" id="1.25.40.10">
    <property type="entry name" value="Tetratricopeptide repeat domain"/>
    <property type="match status" value="1"/>
</dbReference>
<dbReference type="PANTHER" id="PTHR37422">
    <property type="entry name" value="TEICHURONIC ACID BIOSYNTHESIS PROTEIN TUAE"/>
    <property type="match status" value="1"/>
</dbReference>
<feature type="transmembrane region" description="Helical" evidence="5">
    <location>
        <begin position="255"/>
        <end position="275"/>
    </location>
</feature>
<feature type="transmembrane region" description="Helical" evidence="5">
    <location>
        <begin position="179"/>
        <end position="196"/>
    </location>
</feature>
<evidence type="ECO:0000256" key="3">
    <source>
        <dbReference type="ARBA" id="ARBA00022989"/>
    </source>
</evidence>
<dbReference type="InterPro" id="IPR007016">
    <property type="entry name" value="O-antigen_ligase-rel_domated"/>
</dbReference>
<feature type="transmembrane region" description="Helical" evidence="5">
    <location>
        <begin position="296"/>
        <end position="317"/>
    </location>
</feature>
<dbReference type="Proteomes" id="UP000790580">
    <property type="component" value="Unassembled WGS sequence"/>
</dbReference>
<dbReference type="InterPro" id="IPR011990">
    <property type="entry name" value="TPR-like_helical_dom_sf"/>
</dbReference>
<keyword evidence="7" id="KW-0436">Ligase</keyword>
<proteinExistence type="predicted"/>
<feature type="transmembrane region" description="Helical" evidence="5">
    <location>
        <begin position="482"/>
        <end position="505"/>
    </location>
</feature>
<keyword evidence="8" id="KW-1185">Reference proteome</keyword>
<dbReference type="Pfam" id="PF04932">
    <property type="entry name" value="Wzy_C"/>
    <property type="match status" value="1"/>
</dbReference>
<dbReference type="InterPro" id="IPR051533">
    <property type="entry name" value="WaaL-like"/>
</dbReference>
<evidence type="ECO:0000313" key="8">
    <source>
        <dbReference type="Proteomes" id="UP000790580"/>
    </source>
</evidence>
<comment type="caution">
    <text evidence="7">The sequence shown here is derived from an EMBL/GenBank/DDBJ whole genome shotgun (WGS) entry which is preliminary data.</text>
</comment>
<feature type="transmembrane region" description="Helical" evidence="5">
    <location>
        <begin position="148"/>
        <end position="167"/>
    </location>
</feature>
<feature type="transmembrane region" description="Helical" evidence="5">
    <location>
        <begin position="225"/>
        <end position="243"/>
    </location>
</feature>
<evidence type="ECO:0000256" key="1">
    <source>
        <dbReference type="ARBA" id="ARBA00004141"/>
    </source>
</evidence>
<feature type="transmembrane region" description="Helical" evidence="5">
    <location>
        <begin position="398"/>
        <end position="417"/>
    </location>
</feature>
<protein>
    <submittedName>
        <fullName evidence="7">O-antigen ligase family protein</fullName>
    </submittedName>
</protein>
<organism evidence="7 8">
    <name type="scientific">Evansella alkalicola</name>
    <dbReference type="NCBI Taxonomy" id="745819"/>
    <lineage>
        <taxon>Bacteria</taxon>
        <taxon>Bacillati</taxon>
        <taxon>Bacillota</taxon>
        <taxon>Bacilli</taxon>
        <taxon>Bacillales</taxon>
        <taxon>Bacillaceae</taxon>
        <taxon>Evansella</taxon>
    </lineage>
</organism>
<dbReference type="EMBL" id="JAHQCR010000080">
    <property type="protein sequence ID" value="MBU9723520.1"/>
    <property type="molecule type" value="Genomic_DNA"/>
</dbReference>
<feature type="transmembrane region" description="Helical" evidence="5">
    <location>
        <begin position="29"/>
        <end position="48"/>
    </location>
</feature>
<dbReference type="SUPFAM" id="SSF48452">
    <property type="entry name" value="TPR-like"/>
    <property type="match status" value="1"/>
</dbReference>
<feature type="transmembrane region" description="Helical" evidence="5">
    <location>
        <begin position="429"/>
        <end position="446"/>
    </location>
</feature>
<feature type="transmembrane region" description="Helical" evidence="5">
    <location>
        <begin position="452"/>
        <end position="470"/>
    </location>
</feature>
<evidence type="ECO:0000256" key="5">
    <source>
        <dbReference type="SAM" id="Phobius"/>
    </source>
</evidence>
<accession>A0ABS6JYP6</accession>
<dbReference type="PANTHER" id="PTHR37422:SF13">
    <property type="entry name" value="LIPOPOLYSACCHARIDE BIOSYNTHESIS PROTEIN PA4999-RELATED"/>
    <property type="match status" value="1"/>
</dbReference>
<keyword evidence="2 5" id="KW-0812">Transmembrane</keyword>
<dbReference type="RefSeq" id="WP_088076811.1">
    <property type="nucleotide sequence ID" value="NZ_JAHQCR010000080.1"/>
</dbReference>
<gene>
    <name evidence="7" type="ORF">KS407_19060</name>
</gene>